<organism evidence="1 2">
    <name type="scientific">Smittium simulii</name>
    <dbReference type="NCBI Taxonomy" id="133385"/>
    <lineage>
        <taxon>Eukaryota</taxon>
        <taxon>Fungi</taxon>
        <taxon>Fungi incertae sedis</taxon>
        <taxon>Zoopagomycota</taxon>
        <taxon>Kickxellomycotina</taxon>
        <taxon>Harpellomycetes</taxon>
        <taxon>Harpellales</taxon>
        <taxon>Legeriomycetaceae</taxon>
        <taxon>Smittium</taxon>
    </lineage>
</organism>
<evidence type="ECO:0000313" key="1">
    <source>
        <dbReference type="EMBL" id="PVU98182.1"/>
    </source>
</evidence>
<comment type="caution">
    <text evidence="1">The sequence shown here is derived from an EMBL/GenBank/DDBJ whole genome shotgun (WGS) entry which is preliminary data.</text>
</comment>
<dbReference type="EMBL" id="MBFR01000002">
    <property type="protein sequence ID" value="PVU98182.1"/>
    <property type="molecule type" value="Genomic_DNA"/>
</dbReference>
<keyword evidence="2" id="KW-1185">Reference proteome</keyword>
<name>A0A2T9Z0Q1_9FUNG</name>
<protein>
    <recommendedName>
        <fullName evidence="3">Reverse transcriptase domain-containing protein</fullName>
    </recommendedName>
</protein>
<proteinExistence type="predicted"/>
<reference evidence="1 2" key="1">
    <citation type="journal article" date="2018" name="MBio">
        <title>Comparative Genomics Reveals the Core Gene Toolbox for the Fungus-Insect Symbiosis.</title>
        <authorList>
            <person name="Wang Y."/>
            <person name="Stata M."/>
            <person name="Wang W."/>
            <person name="Stajich J.E."/>
            <person name="White M.M."/>
            <person name="Moncalvo J.M."/>
        </authorList>
    </citation>
    <scope>NUCLEOTIDE SEQUENCE [LARGE SCALE GENOMIC DNA]</scope>
    <source>
        <strain evidence="1 2">SWE-8-4</strain>
    </source>
</reference>
<evidence type="ECO:0008006" key="3">
    <source>
        <dbReference type="Google" id="ProtNLM"/>
    </source>
</evidence>
<accession>A0A2T9Z0Q1</accession>
<dbReference type="OrthoDB" id="5595758at2759"/>
<dbReference type="Proteomes" id="UP000245383">
    <property type="component" value="Unassembled WGS sequence"/>
</dbReference>
<evidence type="ECO:0000313" key="2">
    <source>
        <dbReference type="Proteomes" id="UP000245383"/>
    </source>
</evidence>
<gene>
    <name evidence="1" type="ORF">BB561_000053</name>
</gene>
<sequence length="324" mass="37243">MVDPPKTIPTTFPNILNQKKNSDRLTRVSVKHKVVENQDPEPIVIPAVHGGEHTSLYTYDKIKQILFINFYKVKEVTAFKKEKINFEGQELRLSNTIEFNKSTIKINIPTYALSSFQSLIESVKEQIATKGKIVDITVWKMDNGRKSTHDIKILMELDQEKTLPTFLDIEGIKDTIRNCKLNSSPEPDSITYEFYKEFVEDIAVLLARMYNTAHKIGRFPTSFNETNMILLLEGCRIDDVKITTLAYANDITIAIGLQKDDNVFKEAINLHSRVSNARINDDKTMYLNLGKSNLKLGYTEIKELKSFRYLRILFNKKGIALRET</sequence>
<dbReference type="AlphaFoldDB" id="A0A2T9Z0Q1"/>